<dbReference type="PROSITE" id="PS50082">
    <property type="entry name" value="WD_REPEATS_2"/>
    <property type="match status" value="3"/>
</dbReference>
<proteinExistence type="predicted"/>
<dbReference type="CDD" id="cd14014">
    <property type="entry name" value="STKc_PknB_like"/>
    <property type="match status" value="1"/>
</dbReference>
<feature type="domain" description="Protein kinase" evidence="2">
    <location>
        <begin position="12"/>
        <end position="295"/>
    </location>
</feature>
<keyword evidence="3" id="KW-0723">Serine/threonine-protein kinase</keyword>
<evidence type="ECO:0000256" key="1">
    <source>
        <dbReference type="PROSITE-ProRule" id="PRU00221"/>
    </source>
</evidence>
<evidence type="ECO:0000313" key="3">
    <source>
        <dbReference type="EMBL" id="SHN39432.1"/>
    </source>
</evidence>
<dbReference type="SUPFAM" id="SSF56112">
    <property type="entry name" value="Protein kinase-like (PK-like)"/>
    <property type="match status" value="1"/>
</dbReference>
<dbReference type="SMART" id="SM00320">
    <property type="entry name" value="WD40"/>
    <property type="match status" value="8"/>
</dbReference>
<reference evidence="3 4" key="1">
    <citation type="submission" date="2016-11" db="EMBL/GenBank/DDBJ databases">
        <authorList>
            <person name="Jaros S."/>
            <person name="Januszkiewicz K."/>
            <person name="Wedrychowicz H."/>
        </authorList>
    </citation>
    <scope>NUCLEOTIDE SEQUENCE [LARGE SCALE GENOMIC DNA]</scope>
    <source>
        <strain evidence="3 4">DSM 46144</strain>
    </source>
</reference>
<dbReference type="PROSITE" id="PS50294">
    <property type="entry name" value="WD_REPEATS_REGION"/>
    <property type="match status" value="2"/>
</dbReference>
<dbReference type="RefSeq" id="WP_073259631.1">
    <property type="nucleotide sequence ID" value="NZ_FRCS01000006.1"/>
</dbReference>
<dbReference type="OrthoDB" id="3272402at2"/>
<dbReference type="Gene3D" id="3.30.200.20">
    <property type="entry name" value="Phosphorylase Kinase, domain 1"/>
    <property type="match status" value="1"/>
</dbReference>
<dbReference type="InterPro" id="IPR011044">
    <property type="entry name" value="Quino_amine_DH_bsu"/>
</dbReference>
<dbReference type="InterPro" id="IPR008271">
    <property type="entry name" value="Ser/Thr_kinase_AS"/>
</dbReference>
<protein>
    <submittedName>
        <fullName evidence="3">Serine/threonine protein kinase</fullName>
    </submittedName>
</protein>
<dbReference type="SUPFAM" id="SSF101908">
    <property type="entry name" value="Putative isomerase YbhE"/>
    <property type="match status" value="1"/>
</dbReference>
<dbReference type="STRING" id="134849.SAMN05443668_106279"/>
<dbReference type="SUPFAM" id="SSF50978">
    <property type="entry name" value="WD40 repeat-like"/>
    <property type="match status" value="1"/>
</dbReference>
<dbReference type="PANTHER" id="PTHR19879:SF9">
    <property type="entry name" value="TRANSCRIPTION INITIATION FACTOR TFIID SUBUNIT 5"/>
    <property type="match status" value="1"/>
</dbReference>
<dbReference type="EMBL" id="FRCS01000006">
    <property type="protein sequence ID" value="SHN39432.1"/>
    <property type="molecule type" value="Genomic_DNA"/>
</dbReference>
<name>A0A1M7R3H7_9ACTN</name>
<dbReference type="Proteomes" id="UP000184440">
    <property type="component" value="Unassembled WGS sequence"/>
</dbReference>
<keyword evidence="4" id="KW-1185">Reference proteome</keyword>
<dbReference type="SMART" id="SM00220">
    <property type="entry name" value="S_TKc"/>
    <property type="match status" value="1"/>
</dbReference>
<dbReference type="AlphaFoldDB" id="A0A1M7R3H7"/>
<dbReference type="GO" id="GO:0005524">
    <property type="term" value="F:ATP binding"/>
    <property type="evidence" value="ECO:0007669"/>
    <property type="project" value="InterPro"/>
</dbReference>
<gene>
    <name evidence="3" type="ORF">SAMN05443668_106279</name>
</gene>
<dbReference type="PANTHER" id="PTHR19879">
    <property type="entry name" value="TRANSCRIPTION INITIATION FACTOR TFIID"/>
    <property type="match status" value="1"/>
</dbReference>
<keyword evidence="1" id="KW-0853">WD repeat</keyword>
<organism evidence="3 4">
    <name type="scientific">Cryptosporangium aurantiacum</name>
    <dbReference type="NCBI Taxonomy" id="134849"/>
    <lineage>
        <taxon>Bacteria</taxon>
        <taxon>Bacillati</taxon>
        <taxon>Actinomycetota</taxon>
        <taxon>Actinomycetes</taxon>
        <taxon>Cryptosporangiales</taxon>
        <taxon>Cryptosporangiaceae</taxon>
        <taxon>Cryptosporangium</taxon>
    </lineage>
</organism>
<dbReference type="InterPro" id="IPR015943">
    <property type="entry name" value="WD40/YVTN_repeat-like_dom_sf"/>
</dbReference>
<dbReference type="Gene3D" id="1.25.40.10">
    <property type="entry name" value="Tetratricopeptide repeat domain"/>
    <property type="match status" value="1"/>
</dbReference>
<dbReference type="SUPFAM" id="SSF48452">
    <property type="entry name" value="TPR-like"/>
    <property type="match status" value="1"/>
</dbReference>
<evidence type="ECO:0000259" key="2">
    <source>
        <dbReference type="PROSITE" id="PS50011"/>
    </source>
</evidence>
<dbReference type="InterPro" id="IPR011990">
    <property type="entry name" value="TPR-like_helical_dom_sf"/>
</dbReference>
<feature type="repeat" description="WD" evidence="1">
    <location>
        <begin position="1074"/>
        <end position="1115"/>
    </location>
</feature>
<dbReference type="Pfam" id="PF00069">
    <property type="entry name" value="Pkinase"/>
    <property type="match status" value="1"/>
</dbReference>
<dbReference type="Gene3D" id="2.130.10.10">
    <property type="entry name" value="YVTN repeat-like/Quinoprotein amine dehydrogenase"/>
    <property type="match status" value="4"/>
</dbReference>
<evidence type="ECO:0000313" key="4">
    <source>
        <dbReference type="Proteomes" id="UP000184440"/>
    </source>
</evidence>
<dbReference type="InterPro" id="IPR036322">
    <property type="entry name" value="WD40_repeat_dom_sf"/>
</dbReference>
<dbReference type="InterPro" id="IPR001680">
    <property type="entry name" value="WD40_rpt"/>
</dbReference>
<keyword evidence="3" id="KW-0808">Transferase</keyword>
<dbReference type="Pfam" id="PF00400">
    <property type="entry name" value="WD40"/>
    <property type="match status" value="5"/>
</dbReference>
<keyword evidence="3" id="KW-0418">Kinase</keyword>
<feature type="repeat" description="WD" evidence="1">
    <location>
        <begin position="1032"/>
        <end position="1073"/>
    </location>
</feature>
<dbReference type="InterPro" id="IPR011009">
    <property type="entry name" value="Kinase-like_dom_sf"/>
</dbReference>
<dbReference type="Gene3D" id="1.10.510.10">
    <property type="entry name" value="Transferase(Phosphotransferase) domain 1"/>
    <property type="match status" value="1"/>
</dbReference>
<sequence length="1159" mass="123746">MWRTGDTVLGLYDVRDVVASGGMGLVYRVHHRQWGIDLALKIPREQLFADAAGQRAFQAEAESWVSLGAHPNIVNCAYVRRIDQLPAVFAEWVDGGSLADAVRHRRLYDGGPQAALRRAIDVAVQMAWGLDHAHRLGLVHQDVKPANVMLTADGTAKVTDFGLAKARAAAGELIAAAPDASVLVSAGGMTPAYCSPEQAAALAGEQIRLSRATDVWSWALSVLELFAGGPPARYGPAGAAALDAFLAESIDDPDLPPVPAGIGDLLHRCLNADTRERPHDLAALADELADIHAAVVGEPYPRARPEAATHRADGLSNQALSMLDLGREAAAETLWQQALEADPHHAHTVFNRGLRRWRTGQYTDAQLLADLQDLGPRPGEEGLGEYLTGLVHLERGDTAAALRALEAAPDTPEVRAALDRARRLEPEQPPVALSGHTSWVTQVALSPDGSLAATGSESNRWPKLEGDDGGTVRIWDTTTGACIRELQADPEACTALAFSPDGRRIATGGKGEHAIVWDVATGRPLADLKQHLEPLQIALTRDGTGLAVLTRDGRVSMWNLRKGRMTARLEVPGPDRDHERGGIAYTTDDRHLLSWVCGTPRAGWLRASKARTGRTVHSDQMRGPALFAGDAMVVVEPDRITAADMVNLRLSVVNSSTWPAATTWTGWTPLASTPDGRWALARDGRSAAQWDVAAGRCVRTHPAHGHDVRAVAVSADGRLGLSGSTDRTAWVFPLAVTGPEAPWSYARPRAASELASSAGLVVGAIARAKKAIATGRYADAIADLRAARAETGFERHPELVELWAEAGTRARRTGVLGIRETARMPSRDRPYLTAGGGVLVDHPRGGKQIHDVATGAERHWLDVWDFQVAIGAGGRVAAGLTPETRDDEQFNTVTIWNVIDGRRLHRLEKGPYGSSAVAIDPSGRWFATVDEDEGVVFQDLADGSVLSLSQHIGGRIVSLVPSADGRWLLATQFDNPSCVLDPATGDCRTHVTDGTVSPGRVAVLAGGRTVAVGRSDDTTVRVWTATGDESTLAGHSDAVRVVLASAGDRILYTGGDDGTVRKWDVATGSCLQVLGGHDGAVRALAATADGRCTLSLDETGTLRVWDDDTGECLRTVAVADPDPESQFVLELAADDCTLLTWVYLQPARCWRIDWDFAAG</sequence>
<dbReference type="SUPFAM" id="SSF50969">
    <property type="entry name" value="YVTN repeat-like/Quinoprotein amine dehydrogenase"/>
    <property type="match status" value="1"/>
</dbReference>
<dbReference type="InterPro" id="IPR000719">
    <property type="entry name" value="Prot_kinase_dom"/>
</dbReference>
<dbReference type="PROSITE" id="PS00108">
    <property type="entry name" value="PROTEIN_KINASE_ST"/>
    <property type="match status" value="1"/>
</dbReference>
<dbReference type="GO" id="GO:0004674">
    <property type="term" value="F:protein serine/threonine kinase activity"/>
    <property type="evidence" value="ECO:0007669"/>
    <property type="project" value="UniProtKB-KW"/>
</dbReference>
<feature type="repeat" description="WD" evidence="1">
    <location>
        <begin position="486"/>
        <end position="527"/>
    </location>
</feature>
<dbReference type="PROSITE" id="PS50011">
    <property type="entry name" value="PROTEIN_KINASE_DOM"/>
    <property type="match status" value="1"/>
</dbReference>
<accession>A0A1M7R3H7</accession>